<comment type="caution">
    <text evidence="12">The sequence shown here is derived from an EMBL/GenBank/DDBJ whole genome shotgun (WGS) entry which is preliminary data.</text>
</comment>
<keyword evidence="8" id="KW-0028">Amino-acid biosynthesis</keyword>
<dbReference type="Gene3D" id="3.40.50.620">
    <property type="entry name" value="HUPs"/>
    <property type="match status" value="1"/>
</dbReference>
<dbReference type="InterPro" id="IPR033738">
    <property type="entry name" value="AsnB_N"/>
</dbReference>
<dbReference type="InterPro" id="IPR001962">
    <property type="entry name" value="Asn_synthase"/>
</dbReference>
<evidence type="ECO:0000313" key="12">
    <source>
        <dbReference type="EMBL" id="MBP5857077.1"/>
    </source>
</evidence>
<dbReference type="PANTHER" id="PTHR43284">
    <property type="entry name" value="ASPARAGINE SYNTHETASE (GLUTAMINE-HYDROLYZING)"/>
    <property type="match status" value="1"/>
</dbReference>
<dbReference type="GO" id="GO:0006529">
    <property type="term" value="P:asparagine biosynthetic process"/>
    <property type="evidence" value="ECO:0007669"/>
    <property type="project" value="UniProtKB-KW"/>
</dbReference>
<feature type="domain" description="Glutamine amidotransferase type-2" evidence="11">
    <location>
        <begin position="2"/>
        <end position="213"/>
    </location>
</feature>
<feature type="active site" description="For GATase activity" evidence="8">
    <location>
        <position position="2"/>
    </location>
</feature>
<keyword evidence="13" id="KW-1185">Reference proteome</keyword>
<comment type="pathway">
    <text evidence="1">Amino-acid biosynthesis; L-asparagine biosynthesis; L-asparagine from L-aspartate (L-Gln route): step 1/1.</text>
</comment>
<dbReference type="RefSeq" id="WP_210681641.1">
    <property type="nucleotide sequence ID" value="NZ_JAGMWN010000003.1"/>
</dbReference>
<feature type="site" description="Important for beta-aspartyl-AMP intermediate formation" evidence="10">
    <location>
        <position position="365"/>
    </location>
</feature>
<evidence type="ECO:0000313" key="13">
    <source>
        <dbReference type="Proteomes" id="UP000672602"/>
    </source>
</evidence>
<evidence type="ECO:0000256" key="5">
    <source>
        <dbReference type="ARBA" id="ARBA00022840"/>
    </source>
</evidence>
<protein>
    <recommendedName>
        <fullName evidence="3">asparagine synthase (glutamine-hydrolyzing)</fullName>
        <ecNumber evidence="3">6.3.5.4</ecNumber>
    </recommendedName>
</protein>
<dbReference type="GO" id="GO:0005829">
    <property type="term" value="C:cytosol"/>
    <property type="evidence" value="ECO:0007669"/>
    <property type="project" value="TreeGrafter"/>
</dbReference>
<dbReference type="SUPFAM" id="SSF52402">
    <property type="entry name" value="Adenine nucleotide alpha hydrolases-like"/>
    <property type="match status" value="1"/>
</dbReference>
<dbReference type="SUPFAM" id="SSF56235">
    <property type="entry name" value="N-terminal nucleophile aminohydrolases (Ntn hydrolases)"/>
    <property type="match status" value="1"/>
</dbReference>
<dbReference type="AlphaFoldDB" id="A0A8J7S7Q0"/>
<dbReference type="PIRSF" id="PIRSF001589">
    <property type="entry name" value="Asn_synthetase_glu-h"/>
    <property type="match status" value="1"/>
</dbReference>
<keyword evidence="8" id="KW-0061">Asparagine biosynthesis</keyword>
<dbReference type="CDD" id="cd00712">
    <property type="entry name" value="AsnB"/>
    <property type="match status" value="1"/>
</dbReference>
<dbReference type="InterPro" id="IPR029055">
    <property type="entry name" value="Ntn_hydrolases_N"/>
</dbReference>
<evidence type="ECO:0000256" key="10">
    <source>
        <dbReference type="PIRSR" id="PIRSR001589-3"/>
    </source>
</evidence>
<dbReference type="Pfam" id="PF13537">
    <property type="entry name" value="GATase_7"/>
    <property type="match status" value="1"/>
</dbReference>
<reference evidence="12" key="1">
    <citation type="submission" date="2021-04" db="EMBL/GenBank/DDBJ databases">
        <authorList>
            <person name="Zhang D.-C."/>
        </authorList>
    </citation>
    <scope>NUCLEOTIDE SEQUENCE</scope>
    <source>
        <strain evidence="12">CGMCC 1.15697</strain>
    </source>
</reference>
<dbReference type="CDD" id="cd01991">
    <property type="entry name" value="Asn_synthase_B_C"/>
    <property type="match status" value="1"/>
</dbReference>
<dbReference type="GO" id="GO:0005524">
    <property type="term" value="F:ATP binding"/>
    <property type="evidence" value="ECO:0007669"/>
    <property type="project" value="UniProtKB-KW"/>
</dbReference>
<proteinExistence type="inferred from homology"/>
<evidence type="ECO:0000256" key="4">
    <source>
        <dbReference type="ARBA" id="ARBA00022741"/>
    </source>
</evidence>
<evidence type="ECO:0000256" key="7">
    <source>
        <dbReference type="ARBA" id="ARBA00048741"/>
    </source>
</evidence>
<evidence type="ECO:0000256" key="3">
    <source>
        <dbReference type="ARBA" id="ARBA00012737"/>
    </source>
</evidence>
<name>A0A8J7S7Q0_9PROT</name>
<dbReference type="NCBIfam" id="TIGR01536">
    <property type="entry name" value="asn_synth_AEB"/>
    <property type="match status" value="1"/>
</dbReference>
<keyword evidence="12" id="KW-0436">Ligase</keyword>
<dbReference type="Proteomes" id="UP000672602">
    <property type="component" value="Unassembled WGS sequence"/>
</dbReference>
<evidence type="ECO:0000256" key="6">
    <source>
        <dbReference type="ARBA" id="ARBA00022962"/>
    </source>
</evidence>
<organism evidence="12 13">
    <name type="scientific">Marivibrio halodurans</name>
    <dbReference type="NCBI Taxonomy" id="2039722"/>
    <lineage>
        <taxon>Bacteria</taxon>
        <taxon>Pseudomonadati</taxon>
        <taxon>Pseudomonadota</taxon>
        <taxon>Alphaproteobacteria</taxon>
        <taxon>Rhodospirillales</taxon>
        <taxon>Rhodospirillaceae</taxon>
        <taxon>Marivibrio</taxon>
    </lineage>
</organism>
<dbReference type="InterPro" id="IPR014729">
    <property type="entry name" value="Rossmann-like_a/b/a_fold"/>
</dbReference>
<keyword evidence="5 9" id="KW-0067">ATP-binding</keyword>
<gene>
    <name evidence="12" type="primary">asnB</name>
    <name evidence="12" type="ORF">KAJ83_08655</name>
</gene>
<evidence type="ECO:0000256" key="8">
    <source>
        <dbReference type="PIRSR" id="PIRSR001589-1"/>
    </source>
</evidence>
<evidence type="ECO:0000256" key="9">
    <source>
        <dbReference type="PIRSR" id="PIRSR001589-2"/>
    </source>
</evidence>
<keyword evidence="4 9" id="KW-0547">Nucleotide-binding</keyword>
<comment type="similarity">
    <text evidence="2">Belongs to the asparagine synthetase family.</text>
</comment>
<evidence type="ECO:0000256" key="2">
    <source>
        <dbReference type="ARBA" id="ARBA00005752"/>
    </source>
</evidence>
<evidence type="ECO:0000259" key="11">
    <source>
        <dbReference type="PROSITE" id="PS51278"/>
    </source>
</evidence>
<dbReference type="PROSITE" id="PS51278">
    <property type="entry name" value="GATASE_TYPE_2"/>
    <property type="match status" value="1"/>
</dbReference>
<comment type="catalytic activity">
    <reaction evidence="7">
        <text>L-aspartate + L-glutamine + ATP + H2O = L-asparagine + L-glutamate + AMP + diphosphate + H(+)</text>
        <dbReference type="Rhea" id="RHEA:12228"/>
        <dbReference type="ChEBI" id="CHEBI:15377"/>
        <dbReference type="ChEBI" id="CHEBI:15378"/>
        <dbReference type="ChEBI" id="CHEBI:29985"/>
        <dbReference type="ChEBI" id="CHEBI:29991"/>
        <dbReference type="ChEBI" id="CHEBI:30616"/>
        <dbReference type="ChEBI" id="CHEBI:33019"/>
        <dbReference type="ChEBI" id="CHEBI:58048"/>
        <dbReference type="ChEBI" id="CHEBI:58359"/>
        <dbReference type="ChEBI" id="CHEBI:456215"/>
        <dbReference type="EC" id="6.3.5.4"/>
    </reaction>
</comment>
<dbReference type="Gene3D" id="3.60.20.10">
    <property type="entry name" value="Glutamine Phosphoribosylpyrophosphate, subunit 1, domain 1"/>
    <property type="match status" value="1"/>
</dbReference>
<dbReference type="EMBL" id="JAGMWN010000003">
    <property type="protein sequence ID" value="MBP5857077.1"/>
    <property type="molecule type" value="Genomic_DNA"/>
</dbReference>
<dbReference type="InterPro" id="IPR017932">
    <property type="entry name" value="GATase_2_dom"/>
</dbReference>
<keyword evidence="6 8" id="KW-0315">Glutamine amidotransferase</keyword>
<dbReference type="InterPro" id="IPR006426">
    <property type="entry name" value="Asn_synth_AEB"/>
</dbReference>
<dbReference type="EC" id="6.3.5.4" evidence="3"/>
<dbReference type="PANTHER" id="PTHR43284:SF1">
    <property type="entry name" value="ASPARAGINE SYNTHETASE"/>
    <property type="match status" value="1"/>
</dbReference>
<dbReference type="Pfam" id="PF00733">
    <property type="entry name" value="Asn_synthase"/>
    <property type="match status" value="1"/>
</dbReference>
<feature type="binding site" evidence="9">
    <location>
        <position position="97"/>
    </location>
    <ligand>
        <name>L-glutamine</name>
        <dbReference type="ChEBI" id="CHEBI:58359"/>
    </ligand>
</feature>
<sequence length="592" mass="64978">MCGIAGIMTRDGSAPDGHALDALLTALAHRGPDGEGRYLSGGVALLQTRLAIIDLATGDQPLYEPGGAALVANGEIYNYVELRDEMGDQAPFKTQSDCEVPLHLYRRDGLDFAERLRGMYAIAIHDPSADGRLVLSRDPFGIKPLYYVQTDSHFAFASEPGALIAAGLVSGGPRIDDDARHVMLQLKFGCGETTPIQGIRRVLPGETIVVQRGRVIERRLRHALPPGGPETIDEDAAIDRLDRALTDSVSMHQRSDVPYGLFLSGGVDSSAILATMAALNERPVVAYTAGFAGGHVHDERDHARMLARHVGAEHHEIEFCEEDFWQSLPRIAEAMDDPAADYAILPTYKLAERAAQDLKVVLCGEGGDELFAGYGRYRALRRPWWLGGRGIRHRGLFDGLGILREEGRPWRDAIAGQEALGAGEGRNRLQTAQAIDCADWLSNDLLTKLDRCLMAHGLEGRTPFLDPEVAAAAFRLPDRLKIRGSRGKWLLRKWLERRLPEARPFARKRGFKVPVGPWIAREGRRLGPLVARQASVAAVAKPEAVAGLFEKADGRREGQAAWTLLFYALWHAAVIERRPTTGRDVFAMLEEG</sequence>
<evidence type="ECO:0000256" key="1">
    <source>
        <dbReference type="ARBA" id="ARBA00005187"/>
    </source>
</evidence>
<accession>A0A8J7S7Q0</accession>
<dbReference type="GO" id="GO:0004066">
    <property type="term" value="F:asparagine synthase (glutamine-hydrolyzing) activity"/>
    <property type="evidence" value="ECO:0007669"/>
    <property type="project" value="UniProtKB-EC"/>
</dbReference>
<dbReference type="InterPro" id="IPR051786">
    <property type="entry name" value="ASN_synthetase/amidase"/>
</dbReference>